<proteinExistence type="predicted"/>
<dbReference type="CDD" id="cd00886">
    <property type="entry name" value="MogA_MoaB"/>
    <property type="match status" value="1"/>
</dbReference>
<dbReference type="EMBL" id="JAEKNS010000045">
    <property type="protein sequence ID" value="MBJ7593987.1"/>
    <property type="molecule type" value="Genomic_DNA"/>
</dbReference>
<dbReference type="SMART" id="SM00852">
    <property type="entry name" value="MoCF_biosynth"/>
    <property type="match status" value="1"/>
</dbReference>
<organism evidence="4 5">
    <name type="scientific">Candidatus Aeolococcus gillhamiae</name>
    <dbReference type="NCBI Taxonomy" id="3127015"/>
    <lineage>
        <taxon>Bacteria</taxon>
        <taxon>Bacillati</taxon>
        <taxon>Candidatus Dormiibacterota</taxon>
        <taxon>Candidatus Dormibacteria</taxon>
        <taxon>Candidatus Aeolococcales</taxon>
        <taxon>Candidatus Aeolococcaceae</taxon>
        <taxon>Candidatus Aeolococcus</taxon>
    </lineage>
</organism>
<dbReference type="InterPro" id="IPR008284">
    <property type="entry name" value="MoCF_biosynth_CS"/>
</dbReference>
<dbReference type="RefSeq" id="WP_337309806.1">
    <property type="nucleotide sequence ID" value="NZ_JAEKNS010000045.1"/>
</dbReference>
<evidence type="ECO:0000313" key="5">
    <source>
        <dbReference type="Proteomes" id="UP000606991"/>
    </source>
</evidence>
<feature type="domain" description="MoaB/Mog" evidence="3">
    <location>
        <begin position="8"/>
        <end position="149"/>
    </location>
</feature>
<evidence type="ECO:0000313" key="4">
    <source>
        <dbReference type="EMBL" id="MBJ7593987.1"/>
    </source>
</evidence>
<dbReference type="PANTHER" id="PTHR43764:SF1">
    <property type="entry name" value="MOLYBDOPTERIN MOLYBDOTRANSFERASE"/>
    <property type="match status" value="1"/>
</dbReference>
<evidence type="ECO:0000256" key="1">
    <source>
        <dbReference type="ARBA" id="ARBA00005046"/>
    </source>
</evidence>
<dbReference type="NCBIfam" id="TIGR00177">
    <property type="entry name" value="molyb_syn"/>
    <property type="match status" value="1"/>
</dbReference>
<accession>A0A934JYP1</accession>
<sequence length="159" mass="16104">MADVARCAVITVSTSRAAGADAGDASGDLVASRLESLPGRIVHRALVRDDIDAIRAAVGDVDADLVVLTGGTGIAPSDVTPEAVLPLLQRELPGMAEAMRAAGLAKTPHAMLSRQFAGVMGSTLLLALPGSTAACADCLDAVWPALPHALAMLREGTGR</sequence>
<dbReference type="AlphaFoldDB" id="A0A934JYP1"/>
<protein>
    <submittedName>
        <fullName evidence="4">MogA/MoaB family molybdenum cofactor biosynthesis protein</fullName>
    </submittedName>
</protein>
<evidence type="ECO:0000259" key="3">
    <source>
        <dbReference type="SMART" id="SM00852"/>
    </source>
</evidence>
<dbReference type="InterPro" id="IPR036425">
    <property type="entry name" value="MoaB/Mog-like_dom_sf"/>
</dbReference>
<dbReference type="PANTHER" id="PTHR43764">
    <property type="entry name" value="MOLYBDENUM COFACTOR BIOSYNTHESIS"/>
    <property type="match status" value="1"/>
</dbReference>
<gene>
    <name evidence="4" type="ORF">JF886_03855</name>
</gene>
<comment type="pathway">
    <text evidence="1">Cofactor biosynthesis; molybdopterin biosynthesis.</text>
</comment>
<dbReference type="Gene3D" id="3.40.980.10">
    <property type="entry name" value="MoaB/Mog-like domain"/>
    <property type="match status" value="1"/>
</dbReference>
<dbReference type="Pfam" id="PF00994">
    <property type="entry name" value="MoCF_biosynth"/>
    <property type="match status" value="1"/>
</dbReference>
<dbReference type="PROSITE" id="PS01078">
    <property type="entry name" value="MOCF_BIOSYNTHESIS_1"/>
    <property type="match status" value="1"/>
</dbReference>
<evidence type="ECO:0000256" key="2">
    <source>
        <dbReference type="ARBA" id="ARBA00023150"/>
    </source>
</evidence>
<dbReference type="Proteomes" id="UP000606991">
    <property type="component" value="Unassembled WGS sequence"/>
</dbReference>
<name>A0A934JYP1_9BACT</name>
<dbReference type="SUPFAM" id="SSF53218">
    <property type="entry name" value="Molybdenum cofactor biosynthesis proteins"/>
    <property type="match status" value="1"/>
</dbReference>
<keyword evidence="2" id="KW-0501">Molybdenum cofactor biosynthesis</keyword>
<dbReference type="InterPro" id="IPR001453">
    <property type="entry name" value="MoaB/Mog_dom"/>
</dbReference>
<dbReference type="InterPro" id="IPR051920">
    <property type="entry name" value="MPT_Adenylyltrnsfr/MoaC-Rel"/>
</dbReference>
<comment type="caution">
    <text evidence="4">The sequence shown here is derived from an EMBL/GenBank/DDBJ whole genome shotgun (WGS) entry which is preliminary data.</text>
</comment>
<dbReference type="GO" id="GO:0006777">
    <property type="term" value="P:Mo-molybdopterin cofactor biosynthetic process"/>
    <property type="evidence" value="ECO:0007669"/>
    <property type="project" value="UniProtKB-KW"/>
</dbReference>
<reference evidence="4 5" key="1">
    <citation type="submission" date="2020-10" db="EMBL/GenBank/DDBJ databases">
        <title>Ca. Dormibacterota MAGs.</title>
        <authorList>
            <person name="Montgomery K."/>
        </authorList>
    </citation>
    <scope>NUCLEOTIDE SEQUENCE [LARGE SCALE GENOMIC DNA]</scope>
    <source>
        <strain evidence="4">SC8812_S17_18</strain>
    </source>
</reference>